<organism evidence="1 2">
    <name type="scientific">Aristaeella hokkaidonensis</name>
    <dbReference type="NCBI Taxonomy" id="3046382"/>
    <lineage>
        <taxon>Bacteria</taxon>
        <taxon>Bacillati</taxon>
        <taxon>Bacillota</taxon>
        <taxon>Clostridia</taxon>
        <taxon>Eubacteriales</taxon>
        <taxon>Aristaeellaceae</taxon>
        <taxon>Aristaeella</taxon>
    </lineage>
</organism>
<accession>A0AC61N1K4</accession>
<evidence type="ECO:0000313" key="1">
    <source>
        <dbReference type="EMBL" id="QUC67184.1"/>
    </source>
</evidence>
<protein>
    <submittedName>
        <fullName evidence="1">YafY family transcriptional regulator</fullName>
    </submittedName>
</protein>
<name>A0AC61N1K4_9FIRM</name>
<reference evidence="1" key="1">
    <citation type="submission" date="2021-01" db="EMBL/GenBank/DDBJ databases">
        <title>Complete genome sequence of Clostridiales bacterium R-7.</title>
        <authorList>
            <person name="Mahoney-Kurpe S.C."/>
            <person name="Palevich N."/>
            <person name="Koike S."/>
            <person name="Moon C.D."/>
            <person name="Attwood G.T."/>
        </authorList>
    </citation>
    <scope>NUCLEOTIDE SEQUENCE</scope>
    <source>
        <strain evidence="1">R-7</strain>
    </source>
</reference>
<proteinExistence type="predicted"/>
<dbReference type="EMBL" id="CP068393">
    <property type="protein sequence ID" value="QUC67184.1"/>
    <property type="molecule type" value="Genomic_DNA"/>
</dbReference>
<sequence>MKLDRLIAILSVLLNQEQSTAPELAKRFEVSRRTINRDIEALNQAGIPIVTQQGVGGGIRIMDGFRMDRTALTSREMQAILSGLRSLDSVSGTGQYRQLMEKISPGSSGLLPGDQHILIDLASWHKASLSEKIELLHGAIEQHRLVSFHYLSRNGESDRIVEPSLLVFQWSSWYLWCWCREKASPRLFKLDRMDALQIGEPFIPRQMEPPDLLSEQAFPDRYHVTVRISPAYKWRLVEEYGPGCYKLTPEGDCLFSAGFTDRNHLISWILSFQGEAELLEPPELREELRLIGKNIYDTYNT</sequence>
<gene>
    <name evidence="1" type="ORF">JYE49_00240</name>
</gene>
<evidence type="ECO:0000313" key="2">
    <source>
        <dbReference type="Proteomes" id="UP000682782"/>
    </source>
</evidence>
<dbReference type="Proteomes" id="UP000682782">
    <property type="component" value="Chromosome"/>
</dbReference>
<keyword evidence="2" id="KW-1185">Reference proteome</keyword>